<accession>A0A0R2IQ77</accession>
<dbReference type="PANTHER" id="PTHR39203:SF1">
    <property type="entry name" value="CYTOPLASMIC PROTEIN"/>
    <property type="match status" value="1"/>
</dbReference>
<proteinExistence type="predicted"/>
<organism evidence="2 3">
    <name type="scientific">Pediococcus cellicola</name>
    <dbReference type="NCBI Taxonomy" id="319652"/>
    <lineage>
        <taxon>Bacteria</taxon>
        <taxon>Bacillati</taxon>
        <taxon>Bacillota</taxon>
        <taxon>Bacilli</taxon>
        <taxon>Lactobacillales</taxon>
        <taxon>Lactobacillaceae</taxon>
        <taxon>Pediococcus</taxon>
    </lineage>
</organism>
<keyword evidence="3" id="KW-1185">Reference proteome</keyword>
<dbReference type="Pfam" id="PF04266">
    <property type="entry name" value="ASCH"/>
    <property type="match status" value="1"/>
</dbReference>
<comment type="caution">
    <text evidence="2">The sequence shown here is derived from an EMBL/GenBank/DDBJ whole genome shotgun (WGS) entry which is preliminary data.</text>
</comment>
<reference evidence="2 3" key="1">
    <citation type="journal article" date="2015" name="Genome Announc.">
        <title>Expanding the biotechnology potential of lactobacilli through comparative genomics of 213 strains and associated genera.</title>
        <authorList>
            <person name="Sun Z."/>
            <person name="Harris H.M."/>
            <person name="McCann A."/>
            <person name="Guo C."/>
            <person name="Argimon S."/>
            <person name="Zhang W."/>
            <person name="Yang X."/>
            <person name="Jeffery I.B."/>
            <person name="Cooney J.C."/>
            <person name="Kagawa T.F."/>
            <person name="Liu W."/>
            <person name="Song Y."/>
            <person name="Salvetti E."/>
            <person name="Wrobel A."/>
            <person name="Rasinkangas P."/>
            <person name="Parkhill J."/>
            <person name="Rea M.C."/>
            <person name="O'Sullivan O."/>
            <person name="Ritari J."/>
            <person name="Douillard F.P."/>
            <person name="Paul Ross R."/>
            <person name="Yang R."/>
            <person name="Briner A.E."/>
            <person name="Felis G.E."/>
            <person name="de Vos W.M."/>
            <person name="Barrangou R."/>
            <person name="Klaenhammer T.R."/>
            <person name="Caufield P.W."/>
            <person name="Cui Y."/>
            <person name="Zhang H."/>
            <person name="O'Toole P.W."/>
        </authorList>
    </citation>
    <scope>NUCLEOTIDE SEQUENCE [LARGE SCALE GENOMIC DNA]</scope>
    <source>
        <strain evidence="2 3">DSM 17757</strain>
    </source>
</reference>
<evidence type="ECO:0000313" key="3">
    <source>
        <dbReference type="Proteomes" id="UP000051568"/>
    </source>
</evidence>
<gene>
    <name evidence="2" type="ORF">IV80_GL000887</name>
</gene>
<dbReference type="PATRIC" id="fig|319652.3.peg.894"/>
<dbReference type="SUPFAM" id="SSF88697">
    <property type="entry name" value="PUA domain-like"/>
    <property type="match status" value="1"/>
</dbReference>
<dbReference type="InterPro" id="IPR009326">
    <property type="entry name" value="DUF984"/>
</dbReference>
<protein>
    <recommendedName>
        <fullName evidence="1">ASCH domain-containing protein</fullName>
    </recommendedName>
</protein>
<dbReference type="EMBL" id="JQBR01000002">
    <property type="protein sequence ID" value="KRN67347.1"/>
    <property type="molecule type" value="Genomic_DNA"/>
</dbReference>
<dbReference type="Gene3D" id="3.10.400.10">
    <property type="entry name" value="Sulfate adenylyltransferase"/>
    <property type="match status" value="1"/>
</dbReference>
<sequence length="216" mass="24387">MLRLLSSTTPQVNSRKLSRASSEIAIPPTPCLIFLSYPTCFVHFFSSSCYTTVIKYTKIGMIIMTTSAEHMWDSFSTSHNLTNKTFQTRWFGEQSDPAAITELTNKILAGDKISTSKPLAYYSSEGEQIPQPGDYYVLLNADMHPVGIIETVVSELIPFLRVSAEHAYNEAEGDRTLADWQARSQAKFTTQMKQFDRQFSTNDPIVCEVIKLVYKD</sequence>
<name>A0A0R2IQ77_9LACO</name>
<dbReference type="STRING" id="319652.IV80_GL000887"/>
<feature type="domain" description="ASCH" evidence="1">
    <location>
        <begin position="89"/>
        <end position="214"/>
    </location>
</feature>
<evidence type="ECO:0000259" key="1">
    <source>
        <dbReference type="SMART" id="SM01022"/>
    </source>
</evidence>
<dbReference type="InterPro" id="IPR015947">
    <property type="entry name" value="PUA-like_sf"/>
</dbReference>
<dbReference type="CDD" id="cd06553">
    <property type="entry name" value="ASCH_Ef3133_like"/>
    <property type="match status" value="1"/>
</dbReference>
<dbReference type="Proteomes" id="UP000051568">
    <property type="component" value="Unassembled WGS sequence"/>
</dbReference>
<dbReference type="AlphaFoldDB" id="A0A0R2IQ77"/>
<evidence type="ECO:0000313" key="2">
    <source>
        <dbReference type="EMBL" id="KRN67347.1"/>
    </source>
</evidence>
<dbReference type="PANTHER" id="PTHR39203">
    <property type="entry name" value="CYTOPLASMIC PROTEIN-RELATED"/>
    <property type="match status" value="1"/>
</dbReference>
<dbReference type="SMART" id="SM01022">
    <property type="entry name" value="ASCH"/>
    <property type="match status" value="1"/>
</dbReference>
<dbReference type="InterPro" id="IPR007374">
    <property type="entry name" value="ASCH_domain"/>
</dbReference>